<evidence type="ECO:0000313" key="8">
    <source>
        <dbReference type="Proteomes" id="UP000034855"/>
    </source>
</evidence>
<comment type="similarity">
    <text evidence="5">Belongs to the YqgF HJR family.</text>
</comment>
<keyword evidence="2 5" id="KW-0690">Ribosome biogenesis</keyword>
<dbReference type="InterPro" id="IPR005227">
    <property type="entry name" value="YqgF"/>
</dbReference>
<dbReference type="GO" id="GO:0016788">
    <property type="term" value="F:hydrolase activity, acting on ester bonds"/>
    <property type="evidence" value="ECO:0007669"/>
    <property type="project" value="UniProtKB-UniRule"/>
</dbReference>
<evidence type="ECO:0000256" key="3">
    <source>
        <dbReference type="ARBA" id="ARBA00022722"/>
    </source>
</evidence>
<gene>
    <name evidence="7" type="ORF">UT67_C0003G0025</name>
</gene>
<dbReference type="Proteomes" id="UP000034855">
    <property type="component" value="Unassembled WGS sequence"/>
</dbReference>
<feature type="domain" description="YqgF/RNase H-like" evidence="6">
    <location>
        <begin position="1"/>
        <end position="97"/>
    </location>
</feature>
<evidence type="ECO:0000256" key="2">
    <source>
        <dbReference type="ARBA" id="ARBA00022517"/>
    </source>
</evidence>
<dbReference type="AlphaFoldDB" id="A0A0G0QCY7"/>
<dbReference type="CDD" id="cd16964">
    <property type="entry name" value="YqgF"/>
    <property type="match status" value="1"/>
</dbReference>
<dbReference type="HAMAP" id="MF_00651">
    <property type="entry name" value="Nuclease_YqgF"/>
    <property type="match status" value="1"/>
</dbReference>
<protein>
    <recommendedName>
        <fullName evidence="5">Putative pre-16S rRNA nuclease</fullName>
        <ecNumber evidence="5">3.1.-.-</ecNumber>
    </recommendedName>
</protein>
<keyword evidence="4 5" id="KW-0378">Hydrolase</keyword>
<reference evidence="7 8" key="1">
    <citation type="journal article" date="2015" name="Nature">
        <title>rRNA introns, odd ribosomes, and small enigmatic genomes across a large radiation of phyla.</title>
        <authorList>
            <person name="Brown C.T."/>
            <person name="Hug L.A."/>
            <person name="Thomas B.C."/>
            <person name="Sharon I."/>
            <person name="Castelle C.J."/>
            <person name="Singh A."/>
            <person name="Wilkins M.J."/>
            <person name="Williams K.H."/>
            <person name="Banfield J.F."/>
        </authorList>
    </citation>
    <scope>NUCLEOTIDE SEQUENCE [LARGE SCALE GENOMIC DNA]</scope>
</reference>
<evidence type="ECO:0000259" key="6">
    <source>
        <dbReference type="SMART" id="SM00732"/>
    </source>
</evidence>
<evidence type="ECO:0000313" key="7">
    <source>
        <dbReference type="EMBL" id="KKR35151.1"/>
    </source>
</evidence>
<evidence type="ECO:0000256" key="4">
    <source>
        <dbReference type="ARBA" id="ARBA00022801"/>
    </source>
</evidence>
<keyword evidence="1 5" id="KW-0963">Cytoplasm</keyword>
<dbReference type="InterPro" id="IPR037027">
    <property type="entry name" value="YqgF/RNaseH-like_dom_sf"/>
</dbReference>
<accession>A0A0G0QCY7</accession>
<dbReference type="NCBIfam" id="TIGR00250">
    <property type="entry name" value="RNAse_H_YqgF"/>
    <property type="match status" value="1"/>
</dbReference>
<sequence length="125" mass="13948">MHLLAIDYGTKNIGLAWVETGLGVVLPYGVIKDKNLAELAKLIKKENIDKVIVGLPYGLEKKENANTKKIKKFAEDLKNIINIPIEFEDERFSSQAADRMGEGGASRDEKSAMIILQSYLEKINN</sequence>
<dbReference type="InterPro" id="IPR006641">
    <property type="entry name" value="YqgF/RNaseH-like_dom"/>
</dbReference>
<dbReference type="EC" id="3.1.-.-" evidence="5"/>
<dbReference type="SMART" id="SM00732">
    <property type="entry name" value="YqgFc"/>
    <property type="match status" value="1"/>
</dbReference>
<comment type="caution">
    <text evidence="7">The sequence shown here is derived from an EMBL/GenBank/DDBJ whole genome shotgun (WGS) entry which is preliminary data.</text>
</comment>
<dbReference type="InterPro" id="IPR012337">
    <property type="entry name" value="RNaseH-like_sf"/>
</dbReference>
<dbReference type="SUPFAM" id="SSF53098">
    <property type="entry name" value="Ribonuclease H-like"/>
    <property type="match status" value="1"/>
</dbReference>
<dbReference type="PANTHER" id="PTHR33317">
    <property type="entry name" value="POLYNUCLEOTIDYL TRANSFERASE, RIBONUCLEASE H-LIKE SUPERFAMILY PROTEIN"/>
    <property type="match status" value="1"/>
</dbReference>
<dbReference type="Pfam" id="PF03652">
    <property type="entry name" value="RuvX"/>
    <property type="match status" value="1"/>
</dbReference>
<comment type="function">
    <text evidence="5">Could be a nuclease involved in processing of the 5'-end of pre-16S rRNA.</text>
</comment>
<organism evidence="7 8">
    <name type="scientific">Candidatus Magasanikbacteria bacterium GW2011_GWA2_40_10</name>
    <dbReference type="NCBI Taxonomy" id="1619037"/>
    <lineage>
        <taxon>Bacteria</taxon>
        <taxon>Candidatus Magasanikiibacteriota</taxon>
    </lineage>
</organism>
<dbReference type="STRING" id="1619037.UT67_C0003G0025"/>
<keyword evidence="3 5" id="KW-0540">Nuclease</keyword>
<dbReference type="GO" id="GO:0000967">
    <property type="term" value="P:rRNA 5'-end processing"/>
    <property type="evidence" value="ECO:0007669"/>
    <property type="project" value="UniProtKB-UniRule"/>
</dbReference>
<dbReference type="Gene3D" id="3.30.420.140">
    <property type="entry name" value="YqgF/RNase H-like domain"/>
    <property type="match status" value="1"/>
</dbReference>
<evidence type="ECO:0000256" key="1">
    <source>
        <dbReference type="ARBA" id="ARBA00022490"/>
    </source>
</evidence>
<proteinExistence type="inferred from homology"/>
<dbReference type="EMBL" id="LBXR01000003">
    <property type="protein sequence ID" value="KKR35151.1"/>
    <property type="molecule type" value="Genomic_DNA"/>
</dbReference>
<comment type="subcellular location">
    <subcellularLocation>
        <location evidence="5">Cytoplasm</location>
    </subcellularLocation>
</comment>
<dbReference type="PANTHER" id="PTHR33317:SF4">
    <property type="entry name" value="POLYNUCLEOTIDYL TRANSFERASE, RIBONUCLEASE H-LIKE SUPERFAMILY PROTEIN"/>
    <property type="match status" value="1"/>
</dbReference>
<evidence type="ECO:0000256" key="5">
    <source>
        <dbReference type="HAMAP-Rule" id="MF_00651"/>
    </source>
</evidence>
<dbReference type="GO" id="GO:0005829">
    <property type="term" value="C:cytosol"/>
    <property type="evidence" value="ECO:0007669"/>
    <property type="project" value="TreeGrafter"/>
</dbReference>
<name>A0A0G0QCY7_9BACT</name>
<dbReference type="GO" id="GO:0004518">
    <property type="term" value="F:nuclease activity"/>
    <property type="evidence" value="ECO:0007669"/>
    <property type="project" value="UniProtKB-KW"/>
</dbReference>